<reference evidence="1 2" key="1">
    <citation type="submission" date="2012-06" db="EMBL/GenBank/DDBJ databases">
        <title>Finished chromosome of genome of Crinalium epipsammum PCC 9333.</title>
        <authorList>
            <consortium name="US DOE Joint Genome Institute"/>
            <person name="Gugger M."/>
            <person name="Coursin T."/>
            <person name="Rippka R."/>
            <person name="Tandeau De Marsac N."/>
            <person name="Huntemann M."/>
            <person name="Wei C.-L."/>
            <person name="Han J."/>
            <person name="Detter J.C."/>
            <person name="Han C."/>
            <person name="Tapia R."/>
            <person name="Davenport K."/>
            <person name="Daligault H."/>
            <person name="Erkkila T."/>
            <person name="Gu W."/>
            <person name="Munk A.C.C."/>
            <person name="Teshima H."/>
            <person name="Xu Y."/>
            <person name="Chain P."/>
            <person name="Chen A."/>
            <person name="Krypides N."/>
            <person name="Mavromatis K."/>
            <person name="Markowitz V."/>
            <person name="Szeto E."/>
            <person name="Ivanova N."/>
            <person name="Mikhailova N."/>
            <person name="Ovchinnikova G."/>
            <person name="Pagani I."/>
            <person name="Pati A."/>
            <person name="Goodwin L."/>
            <person name="Peters L."/>
            <person name="Pitluck S."/>
            <person name="Woyke T."/>
            <person name="Kerfeld C."/>
        </authorList>
    </citation>
    <scope>NUCLEOTIDE SEQUENCE [LARGE SCALE GENOMIC DNA]</scope>
    <source>
        <strain evidence="1 2">PCC 9333</strain>
    </source>
</reference>
<gene>
    <name evidence="1" type="ORF">Cri9333_4227</name>
</gene>
<dbReference type="EMBL" id="CP003620">
    <property type="protein sequence ID" value="AFZ15016.1"/>
    <property type="molecule type" value="Genomic_DNA"/>
</dbReference>
<dbReference type="Proteomes" id="UP000010472">
    <property type="component" value="Chromosome"/>
</dbReference>
<sequence length="77" mass="8878">MVSVNGFAIDVLYEPWDLIIKTLIKFILMSILSCTLKKKLQQQQISPQPLLGAKHFVQEFYLLSRWSKRTPVTIASI</sequence>
<accession>K9W478</accession>
<dbReference type="KEGG" id="cep:Cri9333_4227"/>
<dbReference type="STRING" id="1173022.Cri9333_4227"/>
<organism evidence="1 2">
    <name type="scientific">Crinalium epipsammum PCC 9333</name>
    <dbReference type="NCBI Taxonomy" id="1173022"/>
    <lineage>
        <taxon>Bacteria</taxon>
        <taxon>Bacillati</taxon>
        <taxon>Cyanobacteriota</taxon>
        <taxon>Cyanophyceae</taxon>
        <taxon>Gomontiellales</taxon>
        <taxon>Gomontiellaceae</taxon>
        <taxon>Crinalium</taxon>
    </lineage>
</organism>
<dbReference type="AlphaFoldDB" id="K9W478"/>
<name>K9W478_9CYAN</name>
<keyword evidence="2" id="KW-1185">Reference proteome</keyword>
<evidence type="ECO:0000313" key="2">
    <source>
        <dbReference type="Proteomes" id="UP000010472"/>
    </source>
</evidence>
<evidence type="ECO:0000313" key="1">
    <source>
        <dbReference type="EMBL" id="AFZ15016.1"/>
    </source>
</evidence>
<proteinExistence type="predicted"/>
<protein>
    <submittedName>
        <fullName evidence="1">Uncharacterized protein</fullName>
    </submittedName>
</protein>
<dbReference type="HOGENOM" id="CLU_2632182_0_0_3"/>